<evidence type="ECO:0000259" key="5">
    <source>
        <dbReference type="PROSITE" id="PS51764"/>
    </source>
</evidence>
<dbReference type="InterPro" id="IPR008979">
    <property type="entry name" value="Galactose-bd-like_sf"/>
</dbReference>
<dbReference type="InterPro" id="IPR000805">
    <property type="entry name" value="Glyco_hydro_26"/>
</dbReference>
<dbReference type="PANTHER" id="PTHR40079:SF4">
    <property type="entry name" value="GH26 DOMAIN-CONTAINING PROTEIN-RELATED"/>
    <property type="match status" value="1"/>
</dbReference>
<dbReference type="PROSITE" id="PS51764">
    <property type="entry name" value="GH26"/>
    <property type="match status" value="1"/>
</dbReference>
<protein>
    <submittedName>
        <fullName evidence="6">Glycosyl hydrolase</fullName>
    </submittedName>
</protein>
<feature type="active site" description="Nucleophile" evidence="4">
    <location>
        <position position="304"/>
    </location>
</feature>
<feature type="active site" description="Proton donor" evidence="4">
    <location>
        <position position="198"/>
    </location>
</feature>
<dbReference type="Proteomes" id="UP001467690">
    <property type="component" value="Unassembled WGS sequence"/>
</dbReference>
<dbReference type="EMBL" id="JBELOE010000150">
    <property type="protein sequence ID" value="MER2491795.1"/>
    <property type="molecule type" value="Genomic_DNA"/>
</dbReference>
<dbReference type="Gene3D" id="3.20.20.80">
    <property type="entry name" value="Glycosidases"/>
    <property type="match status" value="1"/>
</dbReference>
<evidence type="ECO:0000313" key="7">
    <source>
        <dbReference type="Proteomes" id="UP001467690"/>
    </source>
</evidence>
<dbReference type="RefSeq" id="WP_350401388.1">
    <property type="nucleotide sequence ID" value="NZ_JBELOE010000150.1"/>
</dbReference>
<name>A0ABV1RGB2_9ALTE</name>
<evidence type="ECO:0000256" key="3">
    <source>
        <dbReference type="ARBA" id="ARBA00023295"/>
    </source>
</evidence>
<reference evidence="6 7" key="1">
    <citation type="submission" date="2024-06" db="EMBL/GenBank/DDBJ databases">
        <authorList>
            <person name="Chen R.Y."/>
        </authorList>
    </citation>
    <scope>NUCLEOTIDE SEQUENCE [LARGE SCALE GENOMIC DNA]</scope>
    <source>
        <strain evidence="6 7">D2</strain>
    </source>
</reference>
<feature type="domain" description="GH26" evidence="5">
    <location>
        <begin position="57"/>
        <end position="372"/>
    </location>
</feature>
<comment type="caution">
    <text evidence="6">The sequence shown here is derived from an EMBL/GenBank/DDBJ whole genome shotgun (WGS) entry which is preliminary data.</text>
</comment>
<dbReference type="PANTHER" id="PTHR40079">
    <property type="entry name" value="MANNAN ENDO-1,4-BETA-MANNOSIDASE E-RELATED"/>
    <property type="match status" value="1"/>
</dbReference>
<evidence type="ECO:0000313" key="6">
    <source>
        <dbReference type="EMBL" id="MER2491795.1"/>
    </source>
</evidence>
<sequence>MKVLKHHLVVTALASNLVLSGCIDDIKITDESESTESPQPTEPTPPQINLVDPQATAETRALFAFLKQTNEDAIMFGHQHETTQGLTILDRSSGLESDTVNAVGDFAAVYGWDYLSIVGDEESIDEHVKLAYDRNGIITISAHFPKPIEGTGIVNQLLPGQAGNDEYIAILDKVADWAHSIKSYDGTSIPIIFRPLHENTGSWFWWGAEHATPDEYISLWRFTVDYLKEKRQIRNFLYAYSPSAQFFNTEETYLERYPGDEYVDLIGYDFYAPPSQDFLERNVTAARIVGKLAEERNKISAITETGIRNGISAYPEVTNWFTELHDALLADEFAKKISYMLVWRNGRLDHYWVPIENGTDNLMDDFVAYHAKETSWFNQDLPDSLYETENTIAEEAPFIDIVTPTLYQSLAGQFDIHAKVDFIPNIEQVVYSTDQGLTVTLTKAQEALYYRGLLDTTGLTEDSAVTGTLTVTYDGGKILATEQIFLVNNQQPPVDAGLVDDFETYSGLDALLQGQYPSAGQALAPTFSDDVATINNGTYSLSFNYGLDADNAWAGITKSLNADWSDKNTLQIWVKPDQMGQRLVIQITSGNGTWEHYQILGDIARDVTTAELNPNGDATLVNELTQATLLEIPFDQFIDKKNGNAKIDASKITKFGLYVNALTDHTFTPVTDASIYIDDIMALHIDGNGEFTGAEQAVEYALNFTDSADAARWNDAGSATITHDTANETLTVTPSWAAPKYIITKAVNPIDSTGKEASISVFVPQSYVDEGLFAFKFFVKDNAGKGGHFGLIKAADLVGDSWNEITYENINSDSYVWNASGFDMTQIAQTGLELISGGSSITDTFYIDNIRMGPSTKITMLFDDAADVTGWSDGGGGLALTYDATESAMAVVPTWPAANKLLSFKNLPDLTDFVSKTLSLRVKIPEAYITEGTFKLKITAKDEAFKFANFPAINTSNLTGDDWNTITFENIQIESFGFSASDFNINAIKQIGFEIRDSAVTEEILIDNIIID</sequence>
<dbReference type="SUPFAM" id="SSF51445">
    <property type="entry name" value="(Trans)glycosidases"/>
    <property type="match status" value="1"/>
</dbReference>
<dbReference type="Pfam" id="PF02156">
    <property type="entry name" value="Glyco_hydro_26"/>
    <property type="match status" value="1"/>
</dbReference>
<dbReference type="PRINTS" id="PR00739">
    <property type="entry name" value="GLHYDRLASE26"/>
</dbReference>
<evidence type="ECO:0000256" key="1">
    <source>
        <dbReference type="ARBA" id="ARBA00007754"/>
    </source>
</evidence>
<gene>
    <name evidence="6" type="ORF">ABS311_07850</name>
</gene>
<evidence type="ECO:0000256" key="2">
    <source>
        <dbReference type="ARBA" id="ARBA00022801"/>
    </source>
</evidence>
<organism evidence="6 7">
    <name type="scientific">Catenovulum sediminis</name>
    <dbReference type="NCBI Taxonomy" id="1740262"/>
    <lineage>
        <taxon>Bacteria</taxon>
        <taxon>Pseudomonadati</taxon>
        <taxon>Pseudomonadota</taxon>
        <taxon>Gammaproteobacteria</taxon>
        <taxon>Alteromonadales</taxon>
        <taxon>Alteromonadaceae</taxon>
        <taxon>Catenovulum</taxon>
    </lineage>
</organism>
<dbReference type="PROSITE" id="PS51257">
    <property type="entry name" value="PROKAR_LIPOPROTEIN"/>
    <property type="match status" value="1"/>
</dbReference>
<proteinExistence type="inferred from homology"/>
<dbReference type="GO" id="GO:0016787">
    <property type="term" value="F:hydrolase activity"/>
    <property type="evidence" value="ECO:0007669"/>
    <property type="project" value="UniProtKB-KW"/>
</dbReference>
<comment type="similarity">
    <text evidence="1 4">Belongs to the glycosyl hydrolase 26 family.</text>
</comment>
<keyword evidence="3 4" id="KW-0326">Glycosidase</keyword>
<dbReference type="Gene3D" id="2.60.120.260">
    <property type="entry name" value="Galactose-binding domain-like"/>
    <property type="match status" value="3"/>
</dbReference>
<dbReference type="InterPro" id="IPR022790">
    <property type="entry name" value="GH26_dom"/>
</dbReference>
<keyword evidence="2 4" id="KW-0378">Hydrolase</keyword>
<accession>A0ABV1RGB2</accession>
<dbReference type="SUPFAM" id="SSF49785">
    <property type="entry name" value="Galactose-binding domain-like"/>
    <property type="match status" value="1"/>
</dbReference>
<evidence type="ECO:0000256" key="4">
    <source>
        <dbReference type="PROSITE-ProRule" id="PRU01100"/>
    </source>
</evidence>
<dbReference type="InterPro" id="IPR017853">
    <property type="entry name" value="GH"/>
</dbReference>
<keyword evidence="7" id="KW-1185">Reference proteome</keyword>